<proteinExistence type="predicted"/>
<dbReference type="Gene3D" id="1.10.3860.10">
    <property type="entry name" value="Sodium:dicarboxylate symporter"/>
    <property type="match status" value="1"/>
</dbReference>
<evidence type="ECO:0000256" key="3">
    <source>
        <dbReference type="ARBA" id="ARBA00022475"/>
    </source>
</evidence>
<reference evidence="8 9" key="1">
    <citation type="journal article" date="2014" name="Antonie Van Leeuwenhoek">
        <title>Fictibacillus enclensis sp. nov., isolated from marine sediment.</title>
        <authorList>
            <person name="Dastager S.G."/>
            <person name="Mawlankar R."/>
            <person name="Srinivasan K."/>
            <person name="Tang S.K."/>
            <person name="Lee J.C."/>
            <person name="Ramana V.V."/>
            <person name="Shouche Y.S."/>
        </authorList>
    </citation>
    <scope>NUCLEOTIDE SEQUENCE [LARGE SCALE GENOMIC DNA]</scope>
    <source>
        <strain evidence="8 9">NIO-1003</strain>
    </source>
</reference>
<comment type="subcellular location">
    <subcellularLocation>
        <location evidence="1">Cell membrane</location>
        <topology evidence="1">Multi-pass membrane protein</topology>
    </subcellularLocation>
</comment>
<dbReference type="Proteomes" id="UP000054099">
    <property type="component" value="Unassembled WGS sequence"/>
</dbReference>
<feature type="transmembrane region" description="Helical" evidence="7">
    <location>
        <begin position="144"/>
        <end position="162"/>
    </location>
</feature>
<name>A0A0V8J800_9BACL</name>
<dbReference type="SUPFAM" id="SSF118215">
    <property type="entry name" value="Proton glutamate symport protein"/>
    <property type="match status" value="1"/>
</dbReference>
<keyword evidence="5 7" id="KW-1133">Transmembrane helix</keyword>
<organism evidence="8 9">
    <name type="scientific">Fictibacillus enclensis</name>
    <dbReference type="NCBI Taxonomy" id="1017270"/>
    <lineage>
        <taxon>Bacteria</taxon>
        <taxon>Bacillati</taxon>
        <taxon>Bacillota</taxon>
        <taxon>Bacilli</taxon>
        <taxon>Bacillales</taxon>
        <taxon>Fictibacillaceae</taxon>
        <taxon>Fictibacillus</taxon>
    </lineage>
</organism>
<feature type="transmembrane region" description="Helical" evidence="7">
    <location>
        <begin position="45"/>
        <end position="68"/>
    </location>
</feature>
<keyword evidence="9" id="KW-1185">Reference proteome</keyword>
<evidence type="ECO:0000256" key="2">
    <source>
        <dbReference type="ARBA" id="ARBA00022448"/>
    </source>
</evidence>
<evidence type="ECO:0000256" key="1">
    <source>
        <dbReference type="ARBA" id="ARBA00004651"/>
    </source>
</evidence>
<dbReference type="InterPro" id="IPR036458">
    <property type="entry name" value="Na:dicarbo_symporter_sf"/>
</dbReference>
<protein>
    <submittedName>
        <fullName evidence="8">Sodium:proton antiporter</fullName>
    </submittedName>
</protein>
<evidence type="ECO:0000256" key="5">
    <source>
        <dbReference type="ARBA" id="ARBA00022989"/>
    </source>
</evidence>
<gene>
    <name evidence="8" type="ORF">AS030_11105</name>
</gene>
<accession>A0A0V8J800</accession>
<dbReference type="Pfam" id="PF00375">
    <property type="entry name" value="SDF"/>
    <property type="match status" value="1"/>
</dbReference>
<dbReference type="InterPro" id="IPR001991">
    <property type="entry name" value="Na-dicarboxylate_symporter"/>
</dbReference>
<feature type="transmembrane region" description="Helical" evidence="7">
    <location>
        <begin position="323"/>
        <end position="343"/>
    </location>
</feature>
<dbReference type="AlphaFoldDB" id="A0A0V8J800"/>
<keyword evidence="4 7" id="KW-0812">Transmembrane</keyword>
<dbReference type="PANTHER" id="PTHR42865:SF7">
    <property type="entry name" value="PROTON_GLUTAMATE-ASPARTATE SYMPORTER"/>
    <property type="match status" value="1"/>
</dbReference>
<keyword evidence="6 7" id="KW-0472">Membrane</keyword>
<evidence type="ECO:0000256" key="6">
    <source>
        <dbReference type="ARBA" id="ARBA00023136"/>
    </source>
</evidence>
<evidence type="ECO:0000313" key="9">
    <source>
        <dbReference type="Proteomes" id="UP000054099"/>
    </source>
</evidence>
<sequence length="417" mass="44417">MKKILKTYRFPLILLLSIVIGSIIGFTQGKEAAVLKPFGDLFLNAMFMIVVPLVFFSISSAIASMGGVKRFGKVMGSMMVVFLFTGVVASVIAMAGVKIYSPSKGVNIDLVKPEDAGDKVSIGDQIVQTLTVSDFSELFSRNNMLALILFSVLMGIAVTMIGEKGKPFASFLKSGSEVMLKMVSLVMYYAPIGLGAYFAALIGEFGPTLLGSYFRAVLYYYPLAIIYFFGIFTLYALMANGKDGVRLFWKNMLSPSLTALATCSSAASIPVNLEASKKMGVPDDISETAVPLGATLHKDGSVMGGVLKITFLFGIFGHDFSGIGNYLLVLVVSLLVGMVMGAIPQGGMIGEMLILSLFGFPVEALPIAAAISTIIDPPATLLNATGDNVASMLTARLVEGKKRMKETVMRLGEQKGA</sequence>
<feature type="transmembrane region" description="Helical" evidence="7">
    <location>
        <begin position="80"/>
        <end position="100"/>
    </location>
</feature>
<dbReference type="GO" id="GO:0015293">
    <property type="term" value="F:symporter activity"/>
    <property type="evidence" value="ECO:0007669"/>
    <property type="project" value="UniProtKB-KW"/>
</dbReference>
<feature type="transmembrane region" description="Helical" evidence="7">
    <location>
        <begin position="218"/>
        <end position="238"/>
    </location>
</feature>
<dbReference type="EMBL" id="LNQN01000002">
    <property type="protein sequence ID" value="KSU83129.1"/>
    <property type="molecule type" value="Genomic_DNA"/>
</dbReference>
<feature type="transmembrane region" description="Helical" evidence="7">
    <location>
        <begin position="355"/>
        <end position="375"/>
    </location>
</feature>
<dbReference type="RefSeq" id="WP_061971926.1">
    <property type="nucleotide sequence ID" value="NZ_FMAV01000002.1"/>
</dbReference>
<dbReference type="GO" id="GO:0006835">
    <property type="term" value="P:dicarboxylic acid transport"/>
    <property type="evidence" value="ECO:0007669"/>
    <property type="project" value="TreeGrafter"/>
</dbReference>
<dbReference type="PANTHER" id="PTHR42865">
    <property type="entry name" value="PROTON/GLUTAMATE-ASPARTATE SYMPORTER"/>
    <property type="match status" value="1"/>
</dbReference>
<feature type="transmembrane region" description="Helical" evidence="7">
    <location>
        <begin position="183"/>
        <end position="206"/>
    </location>
</feature>
<evidence type="ECO:0000256" key="4">
    <source>
        <dbReference type="ARBA" id="ARBA00022692"/>
    </source>
</evidence>
<evidence type="ECO:0000313" key="8">
    <source>
        <dbReference type="EMBL" id="KSU83129.1"/>
    </source>
</evidence>
<comment type="caution">
    <text evidence="8">The sequence shown here is derived from an EMBL/GenBank/DDBJ whole genome shotgun (WGS) entry which is preliminary data.</text>
</comment>
<dbReference type="GO" id="GO:0005886">
    <property type="term" value="C:plasma membrane"/>
    <property type="evidence" value="ECO:0007669"/>
    <property type="project" value="UniProtKB-SubCell"/>
</dbReference>
<keyword evidence="3" id="KW-1003">Cell membrane</keyword>
<keyword evidence="2" id="KW-0813">Transport</keyword>
<dbReference type="PRINTS" id="PR00173">
    <property type="entry name" value="EDTRNSPORT"/>
</dbReference>
<dbReference type="OrthoDB" id="9768885at2"/>
<evidence type="ECO:0000256" key="7">
    <source>
        <dbReference type="SAM" id="Phobius"/>
    </source>
</evidence>